<name>A0A0J9HDE3_AJEDA</name>
<gene>
    <name evidence="1" type="ORF">BDDG_11883</name>
</gene>
<dbReference type="InterPro" id="IPR046670">
    <property type="entry name" value="DUF6540"/>
</dbReference>
<sequence>MTFEDKLGKKPEESASFQSKVFVEKVSAANLSHIKGICEAIPAPKKQFKSPQRLYSQEPITCCQEWMTEVIEALVNEHVLEN</sequence>
<reference evidence="1" key="1">
    <citation type="submission" date="2010-03" db="EMBL/GenBank/DDBJ databases">
        <title>Annotation of Blastomyces dermatitidis strain ATCC 18188.</title>
        <authorList>
            <consortium name="The Broad Institute Genome Sequencing Platform"/>
            <consortium name="Broad Institute Genome Sequencing Center for Infectious Disease."/>
            <person name="Cuomo C."/>
            <person name="Klein B."/>
            <person name="Sullivan T."/>
            <person name="Heitman J."/>
            <person name="Young S."/>
            <person name="Zeng Q."/>
            <person name="Gargeya S."/>
            <person name="Alvarado L."/>
            <person name="Berlin A.M."/>
            <person name="Chapman S.B."/>
            <person name="Chen Z."/>
            <person name="Freedman E."/>
            <person name="Gellesch M."/>
            <person name="Goldberg J."/>
            <person name="Griggs A."/>
            <person name="Gujja S."/>
            <person name="Heilman E."/>
            <person name="Heiman D."/>
            <person name="Howarth C."/>
            <person name="Mehta T."/>
            <person name="Neiman D."/>
            <person name="Pearson M."/>
            <person name="Roberts A."/>
            <person name="Saif S."/>
            <person name="Shea T."/>
            <person name="Shenoy N."/>
            <person name="Sisk P."/>
            <person name="Stolte C."/>
            <person name="Sykes S."/>
            <person name="White J."/>
            <person name="Yandava C."/>
            <person name="Haas B."/>
            <person name="Nusbaum C."/>
            <person name="Birren B."/>
        </authorList>
    </citation>
    <scope>NUCLEOTIDE SEQUENCE</scope>
    <source>
        <strain evidence="1">ATCC 18188</strain>
    </source>
</reference>
<protein>
    <submittedName>
        <fullName evidence="1">Uncharacterized protein</fullName>
    </submittedName>
</protein>
<evidence type="ECO:0000313" key="1">
    <source>
        <dbReference type="EMBL" id="KMW67049.1"/>
    </source>
</evidence>
<accession>A0A0J9HDE3</accession>
<dbReference type="EMBL" id="GG749415">
    <property type="protein sequence ID" value="KMW67049.1"/>
    <property type="molecule type" value="Genomic_DNA"/>
</dbReference>
<organism evidence="1">
    <name type="scientific">Ajellomyces dermatitidis (strain ATCC 18188 / CBS 674.68)</name>
    <name type="common">Blastomyces dermatitidis</name>
    <dbReference type="NCBI Taxonomy" id="653446"/>
    <lineage>
        <taxon>Eukaryota</taxon>
        <taxon>Fungi</taxon>
        <taxon>Dikarya</taxon>
        <taxon>Ascomycota</taxon>
        <taxon>Pezizomycotina</taxon>
        <taxon>Eurotiomycetes</taxon>
        <taxon>Eurotiomycetidae</taxon>
        <taxon>Onygenales</taxon>
        <taxon>Ajellomycetaceae</taxon>
        <taxon>Blastomyces</taxon>
    </lineage>
</organism>
<proteinExistence type="predicted"/>
<dbReference type="AlphaFoldDB" id="A0A0J9HDE3"/>
<dbReference type="Proteomes" id="UP000007802">
    <property type="component" value="Unassembled WGS sequence"/>
</dbReference>
<dbReference type="Pfam" id="PF20174">
    <property type="entry name" value="DUF6540"/>
    <property type="match status" value="1"/>
</dbReference>